<dbReference type="FunFam" id="1.10.10.60:FF:000168">
    <property type="entry name" value="Telomere repeat-binding factor 1"/>
    <property type="match status" value="1"/>
</dbReference>
<evidence type="ECO:0000259" key="13">
    <source>
        <dbReference type="PROSITE" id="PS51504"/>
    </source>
</evidence>
<evidence type="ECO:0000256" key="6">
    <source>
        <dbReference type="ARBA" id="ARBA00023125"/>
    </source>
</evidence>
<evidence type="ECO:0000256" key="7">
    <source>
        <dbReference type="ARBA" id="ARBA00023163"/>
    </source>
</evidence>
<dbReference type="Gene3D" id="1.10.10.10">
    <property type="entry name" value="Winged helix-like DNA-binding domain superfamily/Winged helix DNA-binding domain"/>
    <property type="match status" value="1"/>
</dbReference>
<organism evidence="14 15">
    <name type="scientific">Saponaria officinalis</name>
    <name type="common">Common soapwort</name>
    <name type="synonym">Lychnis saponaria</name>
    <dbReference type="NCBI Taxonomy" id="3572"/>
    <lineage>
        <taxon>Eukaryota</taxon>
        <taxon>Viridiplantae</taxon>
        <taxon>Streptophyta</taxon>
        <taxon>Embryophyta</taxon>
        <taxon>Tracheophyta</taxon>
        <taxon>Spermatophyta</taxon>
        <taxon>Magnoliopsida</taxon>
        <taxon>eudicotyledons</taxon>
        <taxon>Gunneridae</taxon>
        <taxon>Pentapetalae</taxon>
        <taxon>Caryophyllales</taxon>
        <taxon>Caryophyllaceae</taxon>
        <taxon>Caryophylleae</taxon>
        <taxon>Saponaria</taxon>
    </lineage>
</organism>
<evidence type="ECO:0000256" key="3">
    <source>
        <dbReference type="ARBA" id="ARBA00022454"/>
    </source>
</evidence>
<protein>
    <recommendedName>
        <fullName evidence="9">MYB transcription factor</fullName>
    </recommendedName>
</protein>
<keyword evidence="3" id="KW-0158">Chromosome</keyword>
<evidence type="ECO:0000259" key="12">
    <source>
        <dbReference type="PROSITE" id="PS51294"/>
    </source>
</evidence>
<dbReference type="InterPro" id="IPR017930">
    <property type="entry name" value="Myb_dom"/>
</dbReference>
<evidence type="ECO:0000256" key="2">
    <source>
        <dbReference type="ARBA" id="ARBA00004604"/>
    </source>
</evidence>
<dbReference type="InterPro" id="IPR005818">
    <property type="entry name" value="Histone_H1/H5_H15"/>
</dbReference>
<dbReference type="Proteomes" id="UP001443914">
    <property type="component" value="Unassembled WGS sequence"/>
</dbReference>
<feature type="domain" description="Myb-like" evidence="11">
    <location>
        <begin position="5"/>
        <end position="57"/>
    </location>
</feature>
<evidence type="ECO:0000313" key="14">
    <source>
        <dbReference type="EMBL" id="KAK9748138.1"/>
    </source>
</evidence>
<reference evidence="14" key="1">
    <citation type="submission" date="2024-03" db="EMBL/GenBank/DDBJ databases">
        <title>WGS assembly of Saponaria officinalis var. Norfolk2.</title>
        <authorList>
            <person name="Jenkins J."/>
            <person name="Shu S."/>
            <person name="Grimwood J."/>
            <person name="Barry K."/>
            <person name="Goodstein D."/>
            <person name="Schmutz J."/>
            <person name="Leebens-Mack J."/>
            <person name="Osbourn A."/>
        </authorList>
    </citation>
    <scope>NUCLEOTIDE SEQUENCE [LARGE SCALE GENOMIC DNA]</scope>
    <source>
        <strain evidence="14">JIC</strain>
    </source>
</reference>
<dbReference type="SUPFAM" id="SSF46785">
    <property type="entry name" value="Winged helix' DNA-binding domain"/>
    <property type="match status" value="1"/>
</dbReference>
<feature type="domain" description="HTH myb-type" evidence="12">
    <location>
        <begin position="1"/>
        <end position="61"/>
    </location>
</feature>
<dbReference type="InterPro" id="IPR001005">
    <property type="entry name" value="SANT/Myb"/>
</dbReference>
<dbReference type="GO" id="GO:0006334">
    <property type="term" value="P:nucleosome assembly"/>
    <property type="evidence" value="ECO:0007669"/>
    <property type="project" value="InterPro"/>
</dbReference>
<comment type="caution">
    <text evidence="14">The sequence shown here is derived from an EMBL/GenBank/DDBJ whole genome shotgun (WGS) entry which is preliminary data.</text>
</comment>
<accession>A0AAW1MJQ5</accession>
<keyword evidence="5" id="KW-0175">Coiled coil</keyword>
<dbReference type="AlphaFoldDB" id="A0AAW1MJQ5"/>
<feature type="region of interest" description="Disordered" evidence="10">
    <location>
        <begin position="52"/>
        <end position="88"/>
    </location>
</feature>
<keyword evidence="7" id="KW-0804">Transcription</keyword>
<evidence type="ECO:0000256" key="9">
    <source>
        <dbReference type="ARBA" id="ARBA00032813"/>
    </source>
</evidence>
<proteinExistence type="predicted"/>
<evidence type="ECO:0000256" key="8">
    <source>
        <dbReference type="ARBA" id="ARBA00023242"/>
    </source>
</evidence>
<feature type="compositionally biased region" description="Polar residues" evidence="10">
    <location>
        <begin position="76"/>
        <end position="88"/>
    </location>
</feature>
<evidence type="ECO:0000256" key="4">
    <source>
        <dbReference type="ARBA" id="ARBA00023015"/>
    </source>
</evidence>
<keyword evidence="15" id="KW-1185">Reference proteome</keyword>
<name>A0AAW1MJQ5_SAPOF</name>
<dbReference type="Pfam" id="PF00538">
    <property type="entry name" value="Linker_histone"/>
    <property type="match status" value="1"/>
</dbReference>
<evidence type="ECO:0000256" key="10">
    <source>
        <dbReference type="SAM" id="MobiDB-lite"/>
    </source>
</evidence>
<keyword evidence="8" id="KW-0539">Nucleus</keyword>
<feature type="compositionally biased region" description="Polar residues" evidence="10">
    <location>
        <begin position="57"/>
        <end position="66"/>
    </location>
</feature>
<dbReference type="PROSITE" id="PS51294">
    <property type="entry name" value="HTH_MYB"/>
    <property type="match status" value="1"/>
</dbReference>
<feature type="domain" description="H15" evidence="13">
    <location>
        <begin position="120"/>
        <end position="192"/>
    </location>
</feature>
<keyword evidence="4" id="KW-0805">Transcription regulation</keyword>
<dbReference type="CDD" id="cd11660">
    <property type="entry name" value="SANT_TRF"/>
    <property type="match status" value="1"/>
</dbReference>
<dbReference type="InterPro" id="IPR044597">
    <property type="entry name" value="SMH1-6"/>
</dbReference>
<evidence type="ECO:0000256" key="5">
    <source>
        <dbReference type="ARBA" id="ARBA00023054"/>
    </source>
</evidence>
<dbReference type="GO" id="GO:0000786">
    <property type="term" value="C:nucleosome"/>
    <property type="evidence" value="ECO:0007669"/>
    <property type="project" value="InterPro"/>
</dbReference>
<comment type="subcellular location">
    <subcellularLocation>
        <location evidence="1">Chromosome</location>
    </subcellularLocation>
    <subcellularLocation>
        <location evidence="2">Nucleus</location>
        <location evidence="2">Nucleolus</location>
    </subcellularLocation>
</comment>
<dbReference type="SMART" id="SM00526">
    <property type="entry name" value="H15"/>
    <property type="match status" value="1"/>
</dbReference>
<sequence>MGNPKQKWTAEEEQALRDGVDKYGAGKWKCIHSDPAFSNVLHSRSNIDLKDKWRNLSAANQGTGTRSRPPKPKLTQDASPASAPSTNIRAPAVIPVAPKPATNHVKEEPVKETPDAKIVSRSSNDTVGLIFEALSASTEQNGLDIGSIVSYIEQRITDELPQNFRKQLGARLRRLVQQERLEKVENCYRLKKSSLVSTNAVIRKDSVIRQPLIPAHLKINESLQEAAKTAAYKVAEAEEKTYMAAISVREAERYLKMQEESDAVLQLAQEIYNRLHNNEALIVT</sequence>
<dbReference type="PANTHER" id="PTHR46267">
    <property type="entry name" value="SINGLE MYB HISTONE 4"/>
    <property type="match status" value="1"/>
</dbReference>
<dbReference type="InterPro" id="IPR036390">
    <property type="entry name" value="WH_DNA-bd_sf"/>
</dbReference>
<dbReference type="PROSITE" id="PS51504">
    <property type="entry name" value="H15"/>
    <property type="match status" value="1"/>
</dbReference>
<dbReference type="PROSITE" id="PS50090">
    <property type="entry name" value="MYB_LIKE"/>
    <property type="match status" value="1"/>
</dbReference>
<evidence type="ECO:0000259" key="11">
    <source>
        <dbReference type="PROSITE" id="PS50090"/>
    </source>
</evidence>
<dbReference type="Gene3D" id="1.10.246.220">
    <property type="match status" value="1"/>
</dbReference>
<dbReference type="SUPFAM" id="SSF46689">
    <property type="entry name" value="Homeodomain-like"/>
    <property type="match status" value="1"/>
</dbReference>
<dbReference type="Pfam" id="PF00249">
    <property type="entry name" value="Myb_DNA-binding"/>
    <property type="match status" value="1"/>
</dbReference>
<dbReference type="SMART" id="SM00717">
    <property type="entry name" value="SANT"/>
    <property type="match status" value="1"/>
</dbReference>
<gene>
    <name evidence="14" type="ORF">RND81_02G038400</name>
</gene>
<dbReference type="GO" id="GO:0005730">
    <property type="term" value="C:nucleolus"/>
    <property type="evidence" value="ECO:0007669"/>
    <property type="project" value="UniProtKB-SubCell"/>
</dbReference>
<keyword evidence="6" id="KW-0238">DNA-binding</keyword>
<dbReference type="GO" id="GO:0003691">
    <property type="term" value="F:double-stranded telomeric DNA binding"/>
    <property type="evidence" value="ECO:0007669"/>
    <property type="project" value="InterPro"/>
</dbReference>
<evidence type="ECO:0000313" key="15">
    <source>
        <dbReference type="Proteomes" id="UP001443914"/>
    </source>
</evidence>
<dbReference type="PANTHER" id="PTHR46267:SF15">
    <property type="entry name" value="WINGED HELIX-TURN-HELIX TRANSCRIPTION REPRESSOR DNA-BINDING PROTEIN-RELATED"/>
    <property type="match status" value="1"/>
</dbReference>
<dbReference type="EMBL" id="JBDFQZ010000002">
    <property type="protein sequence ID" value="KAK9748138.1"/>
    <property type="molecule type" value="Genomic_DNA"/>
</dbReference>
<dbReference type="InterPro" id="IPR009057">
    <property type="entry name" value="Homeodomain-like_sf"/>
</dbReference>
<dbReference type="InterPro" id="IPR036388">
    <property type="entry name" value="WH-like_DNA-bd_sf"/>
</dbReference>
<evidence type="ECO:0000256" key="1">
    <source>
        <dbReference type="ARBA" id="ARBA00004286"/>
    </source>
</evidence>